<evidence type="ECO:0000313" key="1">
    <source>
        <dbReference type="EMBL" id="NUU04248.1"/>
    </source>
</evidence>
<comment type="caution">
    <text evidence="1">The sequence shown here is derived from an EMBL/GenBank/DDBJ whole genome shotgun (WGS) entry which is preliminary data.</text>
</comment>
<sequence length="97" mass="10837">MAKFRVTYQIDGDVNSEQLHFEIPGEIISCDDVLCALGSRLKPSESWPFVVATIPLSDDADITERAVRLHRIKAACNYLSLSSISYLLEGQSLEIYC</sequence>
<proteinExistence type="predicted"/>
<dbReference type="EMBL" id="JABFMT010000037">
    <property type="protein sequence ID" value="NUU04248.1"/>
    <property type="molecule type" value="Genomic_DNA"/>
</dbReference>
<dbReference type="Proteomes" id="UP000536746">
    <property type="component" value="Unassembled WGS sequence"/>
</dbReference>
<organism evidence="1 2">
    <name type="scientific">Herbaspirillum robiniae</name>
    <dbReference type="NCBI Taxonomy" id="2014887"/>
    <lineage>
        <taxon>Bacteria</taxon>
        <taxon>Pseudomonadati</taxon>
        <taxon>Pseudomonadota</taxon>
        <taxon>Betaproteobacteria</taxon>
        <taxon>Burkholderiales</taxon>
        <taxon>Oxalobacteraceae</taxon>
        <taxon>Herbaspirillum</taxon>
    </lineage>
</organism>
<gene>
    <name evidence="1" type="ORF">HNO84_21780</name>
</gene>
<keyword evidence="2" id="KW-1185">Reference proteome</keyword>
<protein>
    <submittedName>
        <fullName evidence="1">Uncharacterized protein</fullName>
    </submittedName>
</protein>
<evidence type="ECO:0000313" key="2">
    <source>
        <dbReference type="Proteomes" id="UP000536746"/>
    </source>
</evidence>
<accession>A0ABX2M3F9</accession>
<dbReference type="RefSeq" id="WP_175354905.1">
    <property type="nucleotide sequence ID" value="NZ_JABFMT010000037.1"/>
</dbReference>
<reference evidence="1 2" key="1">
    <citation type="journal article" date="2020" name="Front. Plant Sci.">
        <title>Isolation of Rhizosphere Bacteria That Improve Quality and Water Stress Tolerance in Greenhouse Ornamentals.</title>
        <authorList>
            <person name="Nordstedt N.P."/>
            <person name="Jones M.L."/>
        </authorList>
    </citation>
    <scope>NUCLEOTIDE SEQUENCE [LARGE SCALE GENOMIC DNA]</scope>
    <source>
        <strain evidence="1 2">C6C2</strain>
    </source>
</reference>
<name>A0ABX2M3F9_9BURK</name>